<comment type="similarity">
    <text evidence="1">Belongs to the PhoH family.</text>
</comment>
<dbReference type="PANTHER" id="PTHR30473:SF3">
    <property type="entry name" value="PROTEIN PHOH"/>
    <property type="match status" value="1"/>
</dbReference>
<proteinExistence type="inferred from homology"/>
<dbReference type="KEGG" id="mind:mvi_62110"/>
<evidence type="ECO:0000313" key="6">
    <source>
        <dbReference type="EMBL" id="BCM87750.1"/>
    </source>
</evidence>
<dbReference type="InterPro" id="IPR027417">
    <property type="entry name" value="P-loop_NTPase"/>
</dbReference>
<dbReference type="Proteomes" id="UP000663508">
    <property type="component" value="Plasmid pVL1_2"/>
</dbReference>
<evidence type="ECO:0000256" key="4">
    <source>
        <dbReference type="SAM" id="MobiDB-lite"/>
    </source>
</evidence>
<dbReference type="AlphaFoldDB" id="A0A8H8X0B9"/>
<keyword evidence="2" id="KW-0547">Nucleotide-binding</keyword>
<name>A0A8H8X0B9_9HYPH</name>
<evidence type="ECO:0000256" key="1">
    <source>
        <dbReference type="ARBA" id="ARBA00010393"/>
    </source>
</evidence>
<protein>
    <recommendedName>
        <fullName evidence="5">PhoH-like protein domain-containing protein</fullName>
    </recommendedName>
</protein>
<organism evidence="6 7">
    <name type="scientific">Methylobacterium indicum</name>
    <dbReference type="NCBI Taxonomy" id="1775910"/>
    <lineage>
        <taxon>Bacteria</taxon>
        <taxon>Pseudomonadati</taxon>
        <taxon>Pseudomonadota</taxon>
        <taxon>Alphaproteobacteria</taxon>
        <taxon>Hyphomicrobiales</taxon>
        <taxon>Methylobacteriaceae</taxon>
        <taxon>Methylobacterium</taxon>
    </lineage>
</organism>
<keyword evidence="6" id="KW-0614">Plasmid</keyword>
<feature type="domain" description="PhoH-like protein" evidence="5">
    <location>
        <begin position="34"/>
        <end position="236"/>
    </location>
</feature>
<reference evidence="6" key="1">
    <citation type="submission" date="2020-11" db="EMBL/GenBank/DDBJ databases">
        <title>Complete genome sequence of a novel pathogenic Methylobacterium strain isolated from rice in Vietnam.</title>
        <authorList>
            <person name="Lai K."/>
            <person name="Okazaki S."/>
            <person name="Higashi K."/>
            <person name="Mori H."/>
            <person name="Toyoda A."/>
            <person name="Kurokawa K."/>
        </authorList>
    </citation>
    <scope>NUCLEOTIDE SEQUENCE</scope>
    <source>
        <strain evidence="6">VL1</strain>
        <plasmid evidence="6">pVL1_2</plasmid>
    </source>
</reference>
<evidence type="ECO:0000256" key="3">
    <source>
        <dbReference type="ARBA" id="ARBA00022840"/>
    </source>
</evidence>
<accession>A0A8H8X0B9</accession>
<geneLocation type="plasmid" evidence="6 7">
    <name>pVL1_2</name>
</geneLocation>
<dbReference type="GO" id="GO:0005524">
    <property type="term" value="F:ATP binding"/>
    <property type="evidence" value="ECO:0007669"/>
    <property type="project" value="UniProtKB-KW"/>
</dbReference>
<sequence length="240" mass="26810">MKKRRPTRFQDDHDISTRRPVRQRHQVERELPPIRPMTPHQSDYLDALRVAEQIIVLGPAGTGKTYIAGTHAADRLRKREIRKIVITRPNVPAGRSLGFFPGTLEEKIAPWVVPLTETIKERMGAGAFDVAVKAGDIEIVPFEVMRGRTFDNAIVILDEAQNTTPAEIKMFLTRIGDGTQVIINGDVSQTDLRETSGLRTVIHLTKSNSLPIPIIEFELDDIVRSGICGMWVRAFEGAGI</sequence>
<dbReference type="InterPro" id="IPR003714">
    <property type="entry name" value="PhoH"/>
</dbReference>
<keyword evidence="3" id="KW-0067">ATP-binding</keyword>
<dbReference type="SUPFAM" id="SSF52540">
    <property type="entry name" value="P-loop containing nucleoside triphosphate hydrolases"/>
    <property type="match status" value="1"/>
</dbReference>
<evidence type="ECO:0000259" key="5">
    <source>
        <dbReference type="Pfam" id="PF02562"/>
    </source>
</evidence>
<evidence type="ECO:0000256" key="2">
    <source>
        <dbReference type="ARBA" id="ARBA00022741"/>
    </source>
</evidence>
<dbReference type="InterPro" id="IPR051451">
    <property type="entry name" value="PhoH2-like"/>
</dbReference>
<dbReference type="Gene3D" id="3.40.50.300">
    <property type="entry name" value="P-loop containing nucleotide triphosphate hydrolases"/>
    <property type="match status" value="1"/>
</dbReference>
<evidence type="ECO:0000313" key="7">
    <source>
        <dbReference type="Proteomes" id="UP000663508"/>
    </source>
</evidence>
<feature type="region of interest" description="Disordered" evidence="4">
    <location>
        <begin position="1"/>
        <end position="25"/>
    </location>
</feature>
<dbReference type="GO" id="GO:0005829">
    <property type="term" value="C:cytosol"/>
    <property type="evidence" value="ECO:0007669"/>
    <property type="project" value="TreeGrafter"/>
</dbReference>
<dbReference type="EMBL" id="AP024147">
    <property type="protein sequence ID" value="BCM87750.1"/>
    <property type="molecule type" value="Genomic_DNA"/>
</dbReference>
<dbReference type="Pfam" id="PF02562">
    <property type="entry name" value="PhoH"/>
    <property type="match status" value="1"/>
</dbReference>
<dbReference type="PANTHER" id="PTHR30473">
    <property type="entry name" value="PROTEIN PHOH"/>
    <property type="match status" value="1"/>
</dbReference>
<gene>
    <name evidence="6" type="ORF">mvi_62110</name>
</gene>
<feature type="compositionally biased region" description="Basic and acidic residues" evidence="4">
    <location>
        <begin position="8"/>
        <end position="17"/>
    </location>
</feature>